<name>A0A0D2WLS4_CAPO3</name>
<dbReference type="InterPro" id="IPR043129">
    <property type="entry name" value="ATPase_NBD"/>
</dbReference>
<keyword evidence="1" id="KW-0418">Kinase</keyword>
<dbReference type="HAMAP" id="MF_01270">
    <property type="entry name" value="AnhMurNAc_kinase"/>
    <property type="match status" value="1"/>
</dbReference>
<accession>A0A0D2WLS4</accession>
<dbReference type="STRING" id="595528.A0A0D2WLS4"/>
<keyword evidence="1" id="KW-0808">Transferase</keyword>
<proteinExistence type="inferred from homology"/>
<gene>
    <name evidence="1" type="ORF">CAOG_002159</name>
</gene>
<dbReference type="Proteomes" id="UP000008743">
    <property type="component" value="Unassembled WGS sequence"/>
</dbReference>
<sequence length="505" mass="53631">MNKRCLSRSTNTAPIQSRSAQSTPFWFFVFLMAEWCVGLMSGTSVDGIDCALIQTDGERVFWPRAEEQGKEDLTGSTGTTNSELAYLVPYDPAFQRELRSLFGVDTSAVLAGTSEVDTSRSTVIRIEQDLTERHAAAVAPLLARAARTDRHVALIGMHGQTVFHRPASAHPPDAPAPGITCQLGDGNLLAELTKVPVVFDFRTADVALGGEGAPLVPVFHQALCRSLSRTLLAKLGMYQQQRELVLGILNLGGVGNITFVRLKPAAQHTDTPGSAVVPVHALPGAGEDFVSEDGLDLLALDTGPGNALVDDWMLANTQVPCDFDGVAAASGTVDGGVLAKLMAHPYFDRVPPKSLDRQSFALSVPECGLVAPACSVADGAATLTAFTAASAIASTQWACFCADGPKLRCVTCPRVSGILVCGGGRRNATLMRMLRDRAQALAVVLRPVEDVGWDGDLLEAQAFAFLAKRVQQSQPTSFPRTTRVSKPVCGGRIAVPQVPQAEMLE</sequence>
<dbReference type="eggNOG" id="ENOG502QUN9">
    <property type="taxonomic scope" value="Eukaryota"/>
</dbReference>
<keyword evidence="2" id="KW-1185">Reference proteome</keyword>
<dbReference type="GO" id="GO:0005524">
    <property type="term" value="F:ATP binding"/>
    <property type="evidence" value="ECO:0007669"/>
    <property type="project" value="InterPro"/>
</dbReference>
<dbReference type="Pfam" id="PF03702">
    <property type="entry name" value="AnmK"/>
    <property type="match status" value="2"/>
</dbReference>
<dbReference type="PANTHER" id="PTHR30605">
    <property type="entry name" value="ANHYDRO-N-ACETYLMURAMIC ACID KINASE"/>
    <property type="match status" value="1"/>
</dbReference>
<dbReference type="EMBL" id="KE346362">
    <property type="protein sequence ID" value="KJE90933.1"/>
    <property type="molecule type" value="Genomic_DNA"/>
</dbReference>
<dbReference type="PANTHER" id="PTHR30605:SF0">
    <property type="entry name" value="ANHYDRO-N-ACETYLMURAMIC ACID KINASE"/>
    <property type="match status" value="1"/>
</dbReference>
<dbReference type="SUPFAM" id="SSF53067">
    <property type="entry name" value="Actin-like ATPase domain"/>
    <property type="match status" value="1"/>
</dbReference>
<dbReference type="GO" id="GO:0006040">
    <property type="term" value="P:amino sugar metabolic process"/>
    <property type="evidence" value="ECO:0007669"/>
    <property type="project" value="InterPro"/>
</dbReference>
<evidence type="ECO:0000313" key="2">
    <source>
        <dbReference type="Proteomes" id="UP000008743"/>
    </source>
</evidence>
<organism evidence="1 2">
    <name type="scientific">Capsaspora owczarzaki (strain ATCC 30864)</name>
    <dbReference type="NCBI Taxonomy" id="595528"/>
    <lineage>
        <taxon>Eukaryota</taxon>
        <taxon>Filasterea</taxon>
        <taxon>Capsaspora</taxon>
    </lineage>
</organism>
<dbReference type="InterPro" id="IPR005338">
    <property type="entry name" value="Anhydro_N_Ac-Mur_kinase"/>
</dbReference>
<dbReference type="InParanoid" id="A0A0D2WLS4"/>
<protein>
    <submittedName>
        <fullName evidence="1">Anhydro-N-acetylmuramic acid kinase</fullName>
    </submittedName>
</protein>
<dbReference type="OrthoDB" id="5427593at2759"/>
<dbReference type="Gene3D" id="3.30.420.40">
    <property type="match status" value="2"/>
</dbReference>
<dbReference type="NCBIfam" id="NF007141">
    <property type="entry name" value="PRK09585.1-5"/>
    <property type="match status" value="1"/>
</dbReference>
<dbReference type="PhylomeDB" id="A0A0D2WLS4"/>
<evidence type="ECO:0000313" key="1">
    <source>
        <dbReference type="EMBL" id="KJE90933.1"/>
    </source>
</evidence>
<dbReference type="GO" id="GO:0016773">
    <property type="term" value="F:phosphotransferase activity, alcohol group as acceptor"/>
    <property type="evidence" value="ECO:0007669"/>
    <property type="project" value="InterPro"/>
</dbReference>
<dbReference type="GO" id="GO:0016301">
    <property type="term" value="F:kinase activity"/>
    <property type="evidence" value="ECO:0007669"/>
    <property type="project" value="UniProtKB-KW"/>
</dbReference>
<dbReference type="AlphaFoldDB" id="A0A0D2WLS4"/>
<dbReference type="GO" id="GO:0009254">
    <property type="term" value="P:peptidoglycan turnover"/>
    <property type="evidence" value="ECO:0007669"/>
    <property type="project" value="InterPro"/>
</dbReference>
<reference evidence="2" key="1">
    <citation type="submission" date="2011-02" db="EMBL/GenBank/DDBJ databases">
        <title>The Genome Sequence of Capsaspora owczarzaki ATCC 30864.</title>
        <authorList>
            <person name="Russ C."/>
            <person name="Cuomo C."/>
            <person name="Burger G."/>
            <person name="Gray M.W."/>
            <person name="Holland P.W.H."/>
            <person name="King N."/>
            <person name="Lang F.B.F."/>
            <person name="Roger A.J."/>
            <person name="Ruiz-Trillo I."/>
            <person name="Young S.K."/>
            <person name="Zeng Q."/>
            <person name="Gargeya S."/>
            <person name="Alvarado L."/>
            <person name="Berlin A."/>
            <person name="Chapman S.B."/>
            <person name="Chen Z."/>
            <person name="Freedman E."/>
            <person name="Gellesch M."/>
            <person name="Goldberg J."/>
            <person name="Griggs A."/>
            <person name="Gujja S."/>
            <person name="Heilman E."/>
            <person name="Heiman D."/>
            <person name="Howarth C."/>
            <person name="Mehta T."/>
            <person name="Neiman D."/>
            <person name="Pearson M."/>
            <person name="Roberts A."/>
            <person name="Saif S."/>
            <person name="Shea T."/>
            <person name="Shenoy N."/>
            <person name="Sisk P."/>
            <person name="Stolte C."/>
            <person name="Sykes S."/>
            <person name="White J."/>
            <person name="Yandava C."/>
            <person name="Haas B."/>
            <person name="Nusbaum C."/>
            <person name="Birren B."/>
        </authorList>
    </citation>
    <scope>NUCLEOTIDE SEQUENCE</scope>
    <source>
        <strain evidence="2">ATCC 30864</strain>
    </source>
</reference>